<evidence type="ECO:0008006" key="6">
    <source>
        <dbReference type="Google" id="ProtNLM"/>
    </source>
</evidence>
<dbReference type="InterPro" id="IPR056362">
    <property type="entry name" value="AtuA-like_ferredoxin_dom"/>
</dbReference>
<dbReference type="Proteomes" id="UP000019373">
    <property type="component" value="Unassembled WGS sequence"/>
</dbReference>
<evidence type="ECO:0000256" key="1">
    <source>
        <dbReference type="SAM" id="MobiDB-lite"/>
    </source>
</evidence>
<dbReference type="Pfam" id="PF07287">
    <property type="entry name" value="AtuA"/>
    <property type="match status" value="1"/>
</dbReference>
<proteinExistence type="predicted"/>
<dbReference type="RefSeq" id="XP_007805418.1">
    <property type="nucleotide sequence ID" value="XM_007807227.1"/>
</dbReference>
<dbReference type="Pfam" id="PF23544">
    <property type="entry name" value="AtuA_ferredoxin"/>
    <property type="match status" value="1"/>
</dbReference>
<evidence type="ECO:0000313" key="5">
    <source>
        <dbReference type="Proteomes" id="UP000019373"/>
    </source>
</evidence>
<name>U1HJ65_ENDPU</name>
<reference evidence="5" key="1">
    <citation type="journal article" date="2014" name="BMC Genomics">
        <title>Genome characteristics reveal the impact of lichenization on lichen-forming fungus Endocarpon pusillum Hedwig (Verrucariales, Ascomycota).</title>
        <authorList>
            <person name="Wang Y.-Y."/>
            <person name="Liu B."/>
            <person name="Zhang X.-Y."/>
            <person name="Zhou Q.-M."/>
            <person name="Zhang T."/>
            <person name="Li H."/>
            <person name="Yu Y.-F."/>
            <person name="Zhang X.-L."/>
            <person name="Hao X.-Y."/>
            <person name="Wang M."/>
            <person name="Wang L."/>
            <person name="Wei J.-C."/>
        </authorList>
    </citation>
    <scope>NUCLEOTIDE SEQUENCE [LARGE SCALE GENOMIC DNA]</scope>
    <source>
        <strain evidence="5">Z07020 / HMAS-L-300199</strain>
    </source>
</reference>
<dbReference type="AlphaFoldDB" id="U1HJ65"/>
<feature type="domain" description="AtuA-like ferredoxin-fold" evidence="3">
    <location>
        <begin position="526"/>
        <end position="623"/>
    </location>
</feature>
<evidence type="ECO:0000313" key="4">
    <source>
        <dbReference type="EMBL" id="ERF68959.1"/>
    </source>
</evidence>
<dbReference type="OrthoDB" id="10265871at2759"/>
<evidence type="ECO:0000259" key="2">
    <source>
        <dbReference type="Pfam" id="PF07287"/>
    </source>
</evidence>
<feature type="region of interest" description="Disordered" evidence="1">
    <location>
        <begin position="485"/>
        <end position="518"/>
    </location>
</feature>
<evidence type="ECO:0000259" key="3">
    <source>
        <dbReference type="Pfam" id="PF23544"/>
    </source>
</evidence>
<accession>U1HJ65</accession>
<keyword evidence="5" id="KW-1185">Reference proteome</keyword>
<protein>
    <recommendedName>
        <fullName evidence="6">DUF1446-domain-containing protein</fullName>
    </recommendedName>
</protein>
<feature type="domain" description="Acyclic terpene utilisation N-terminal" evidence="2">
    <location>
        <begin position="9"/>
        <end position="473"/>
    </location>
</feature>
<organism evidence="4 5">
    <name type="scientific">Endocarpon pusillum (strain Z07020 / HMAS-L-300199)</name>
    <name type="common">Lichen-forming fungus</name>
    <dbReference type="NCBI Taxonomy" id="1263415"/>
    <lineage>
        <taxon>Eukaryota</taxon>
        <taxon>Fungi</taxon>
        <taxon>Dikarya</taxon>
        <taxon>Ascomycota</taxon>
        <taxon>Pezizomycotina</taxon>
        <taxon>Eurotiomycetes</taxon>
        <taxon>Chaetothyriomycetidae</taxon>
        <taxon>Verrucariales</taxon>
        <taxon>Verrucariaceae</taxon>
        <taxon>Endocarpon</taxon>
    </lineage>
</organism>
<dbReference type="eggNOG" id="ENOG502QS8D">
    <property type="taxonomic scope" value="Eukaryota"/>
</dbReference>
<sequence>MSSKERHPIRIAGASGSASDRRHALAAFARAYPTDRVDVIISDYMSEANMVVTAVRKVDSALPKPPDANPLTAAGPAFEATFLEALEPALNDLAKYEIKVVVNAGASDTEGLYKVVLDMIEKKGLASQLRIAWISGDEVLPTIMSDLKAGTSTFNNIYTGENLNSWSFEPIYAQAYLGGLGIAAALRAGAGIVLCGRVSDASPIIGAAYWWHGWQRDELDKLANAFVAGHLIECSNYICGGNFSGFKMLEDSPGGWVDIGYPIAEISSSGAVTITKQKSSGGALTVDTCTSQLLYEIQGPYYLNSDVTAVLPEIWFEQLSTNRVALHGVKSLPPPPTTKVGITARGGFQAEVHWFLTGLDIPEKARMLEAQLRHVLAPYSDKFSLLSFSTLGTPEPDADSQNAATVVFRVFAQTRKVEDLTPQKFLRPIIDNIMQGYPGATFHLDFRLGLPKPYYEYYVTLLPQSEIKHIVHLPCTDPTIIPRAELEIPPPTNTQTSPPHNGTQTNQPETSNPIPLPAPSDCTLLPLGTLIHARSGDKGPDCNVGLWTPHAHVYPWLRTFLSTATLTQLLGKEYNPEKVKIERFELPNARAVHFLCRNLLDRGVGATSSVDFLGKNVAEFIRARVVPIPREFLVEGKARL</sequence>
<dbReference type="GeneID" id="19243044"/>
<dbReference type="InterPro" id="IPR010839">
    <property type="entry name" value="AtuA_N"/>
</dbReference>
<dbReference type="PANTHER" id="PTHR47585:SF2">
    <property type="entry name" value="DUF1446 DOMAIN PROTEIN (AFU_ORTHOLOGUE AFUA_6G11420)"/>
    <property type="match status" value="1"/>
</dbReference>
<dbReference type="OMA" id="YEHIGFP"/>
<dbReference type="EMBL" id="KE721482">
    <property type="protein sequence ID" value="ERF68959.1"/>
    <property type="molecule type" value="Genomic_DNA"/>
</dbReference>
<gene>
    <name evidence="4" type="ORF">EPUS_08193</name>
</gene>
<dbReference type="HOGENOM" id="CLU_012617_0_1_1"/>
<feature type="compositionally biased region" description="Polar residues" evidence="1">
    <location>
        <begin position="493"/>
        <end position="513"/>
    </location>
</feature>
<dbReference type="PANTHER" id="PTHR47585">
    <property type="match status" value="1"/>
</dbReference>